<dbReference type="FunFam" id="3.90.780.10:FF:000001">
    <property type="entry name" value="NT5E isoform 3"/>
    <property type="match status" value="1"/>
</dbReference>
<evidence type="ECO:0000256" key="2">
    <source>
        <dbReference type="ARBA" id="ARBA00006654"/>
    </source>
</evidence>
<keyword evidence="5 16" id="KW-0732">Signal</keyword>
<feature type="chain" id="PRO_5042230218" description="Structure-specific endonuclease subunit SLX1 homolog" evidence="16">
    <location>
        <begin position="20"/>
        <end position="876"/>
    </location>
</feature>
<dbReference type="PROSITE" id="PS50164">
    <property type="entry name" value="GIY_YIG"/>
    <property type="match status" value="1"/>
</dbReference>
<evidence type="ECO:0000256" key="16">
    <source>
        <dbReference type="SAM" id="SignalP"/>
    </source>
</evidence>
<dbReference type="InterPro" id="IPR004843">
    <property type="entry name" value="Calcineurin-like_PHP"/>
</dbReference>
<comment type="cofactor">
    <cofactor evidence="15">
        <name>a divalent metal cation</name>
        <dbReference type="ChEBI" id="CHEBI:60240"/>
    </cofactor>
</comment>
<keyword evidence="7 15" id="KW-0255">Endonuclease</keyword>
<dbReference type="EMBL" id="JAHWGI010000349">
    <property type="protein sequence ID" value="KAK3914087.1"/>
    <property type="molecule type" value="Genomic_DNA"/>
</dbReference>
<dbReference type="Gene3D" id="3.90.780.10">
    <property type="entry name" value="5'-Nucleotidase, C-terminal domain"/>
    <property type="match status" value="1"/>
</dbReference>
<keyword evidence="8 15" id="KW-0227">DNA damage</keyword>
<proteinExistence type="inferred from homology"/>
<dbReference type="PANTHER" id="PTHR11575">
    <property type="entry name" value="5'-NUCLEOTIDASE-RELATED"/>
    <property type="match status" value="1"/>
</dbReference>
<evidence type="ECO:0000313" key="18">
    <source>
        <dbReference type="EMBL" id="KAK3914087.1"/>
    </source>
</evidence>
<comment type="similarity">
    <text evidence="15">Belongs to the SLX1 family.</text>
</comment>
<keyword evidence="13 15" id="KW-0234">DNA repair</keyword>
<dbReference type="InterPro" id="IPR000305">
    <property type="entry name" value="GIY-YIG_endonuc"/>
</dbReference>
<dbReference type="FunFam" id="3.40.1440.10:FF:000008">
    <property type="entry name" value="Structure-specific endonuclease subunit SLX1 homolog"/>
    <property type="match status" value="1"/>
</dbReference>
<dbReference type="EC" id="3.1.-.-" evidence="15"/>
<keyword evidence="11" id="KW-0862">Zinc</keyword>
<dbReference type="InterPro" id="IPR029052">
    <property type="entry name" value="Metallo-depent_PP-like"/>
</dbReference>
<keyword evidence="3 15" id="KW-0540">Nuclease</keyword>
<comment type="similarity">
    <text evidence="2">Belongs to the 5'-nucleotidase family.</text>
</comment>
<evidence type="ECO:0000256" key="5">
    <source>
        <dbReference type="ARBA" id="ARBA00022729"/>
    </source>
</evidence>
<comment type="subunit">
    <text evidence="15">Forms a heterodimer with a member of the SLX4 family.</text>
</comment>
<dbReference type="PROSITE" id="PS00785">
    <property type="entry name" value="5_NUCLEOTIDASE_1"/>
    <property type="match status" value="1"/>
</dbReference>
<dbReference type="GO" id="GO:0033557">
    <property type="term" value="C:Slx1-Slx4 complex"/>
    <property type="evidence" value="ECO:0007669"/>
    <property type="project" value="UniProtKB-UniRule"/>
</dbReference>
<dbReference type="GO" id="GO:0006281">
    <property type="term" value="P:DNA repair"/>
    <property type="evidence" value="ECO:0007669"/>
    <property type="project" value="UniProtKB-UniRule"/>
</dbReference>
<reference evidence="18" key="1">
    <citation type="submission" date="2021-07" db="EMBL/GenBank/DDBJ databases">
        <authorList>
            <person name="Catto M.A."/>
            <person name="Jacobson A."/>
            <person name="Kennedy G."/>
            <person name="Labadie P."/>
            <person name="Hunt B.G."/>
            <person name="Srinivasan R."/>
        </authorList>
    </citation>
    <scope>NUCLEOTIDE SEQUENCE</scope>
    <source>
        <strain evidence="18">PL_HMW_Pooled</strain>
        <tissue evidence="18">Head</tissue>
    </source>
</reference>
<evidence type="ECO:0000256" key="4">
    <source>
        <dbReference type="ARBA" id="ARBA00022723"/>
    </source>
</evidence>
<dbReference type="InterPro" id="IPR027520">
    <property type="entry name" value="Slx1"/>
</dbReference>
<dbReference type="CDD" id="cd10455">
    <property type="entry name" value="GIY-YIG_SLX1"/>
    <property type="match status" value="1"/>
</dbReference>
<dbReference type="InterPro" id="IPR008334">
    <property type="entry name" value="5'-Nucleotdase_C"/>
</dbReference>
<dbReference type="GO" id="GO:0008270">
    <property type="term" value="F:zinc ion binding"/>
    <property type="evidence" value="ECO:0007669"/>
    <property type="project" value="UniProtKB-KW"/>
</dbReference>
<dbReference type="SUPFAM" id="SSF55816">
    <property type="entry name" value="5'-nucleotidase (syn. UDP-sugar hydrolase), C-terminal domain"/>
    <property type="match status" value="1"/>
</dbReference>
<evidence type="ECO:0000256" key="9">
    <source>
        <dbReference type="ARBA" id="ARBA00022771"/>
    </source>
</evidence>
<name>A0AAE1H3F8_9NEOP</name>
<comment type="caution">
    <text evidence="15">Lacks conserved residue(s) required for the propagation of feature annotation.</text>
</comment>
<comment type="caution">
    <text evidence="18">The sequence shown here is derived from an EMBL/GenBank/DDBJ whole genome shotgun (WGS) entry which is preliminary data.</text>
</comment>
<dbReference type="CDD" id="cd07409">
    <property type="entry name" value="MPP_CD73_N"/>
    <property type="match status" value="1"/>
</dbReference>
<comment type="subcellular location">
    <subcellularLocation>
        <location evidence="15">Nucleus</location>
    </subcellularLocation>
</comment>
<evidence type="ECO:0000256" key="11">
    <source>
        <dbReference type="ARBA" id="ARBA00022833"/>
    </source>
</evidence>
<evidence type="ECO:0000256" key="7">
    <source>
        <dbReference type="ARBA" id="ARBA00022759"/>
    </source>
</evidence>
<dbReference type="AlphaFoldDB" id="A0AAE1H3F8"/>
<dbReference type="GO" id="GO:0006196">
    <property type="term" value="P:AMP catabolic process"/>
    <property type="evidence" value="ECO:0007669"/>
    <property type="project" value="TreeGrafter"/>
</dbReference>
<gene>
    <name evidence="18" type="ORF">KUF71_023500</name>
</gene>
<dbReference type="InterPro" id="IPR035901">
    <property type="entry name" value="GIY-YIG_endonuc_sf"/>
</dbReference>
<evidence type="ECO:0000256" key="8">
    <source>
        <dbReference type="ARBA" id="ARBA00022763"/>
    </source>
</evidence>
<evidence type="ECO:0000313" key="19">
    <source>
        <dbReference type="Proteomes" id="UP001219518"/>
    </source>
</evidence>
<evidence type="ECO:0000256" key="10">
    <source>
        <dbReference type="ARBA" id="ARBA00022801"/>
    </source>
</evidence>
<dbReference type="PROSITE" id="PS00786">
    <property type="entry name" value="5_NUCLEOTIDASE_2"/>
    <property type="match status" value="1"/>
</dbReference>
<dbReference type="GO" id="GO:0006310">
    <property type="term" value="P:DNA recombination"/>
    <property type="evidence" value="ECO:0007669"/>
    <property type="project" value="UniProtKB-UniRule"/>
</dbReference>
<dbReference type="InterPro" id="IPR013083">
    <property type="entry name" value="Znf_RING/FYVE/PHD"/>
</dbReference>
<dbReference type="HAMAP" id="MF_03100">
    <property type="entry name" value="Endonuc_su_Slx1"/>
    <property type="match status" value="1"/>
</dbReference>
<accession>A0AAE1H3F8</accession>
<dbReference type="GO" id="GO:0005886">
    <property type="term" value="C:plasma membrane"/>
    <property type="evidence" value="ECO:0007669"/>
    <property type="project" value="TreeGrafter"/>
</dbReference>
<dbReference type="Gene3D" id="3.40.1440.10">
    <property type="entry name" value="GIY-YIG endonuclease"/>
    <property type="match status" value="1"/>
</dbReference>
<evidence type="ECO:0000256" key="14">
    <source>
        <dbReference type="ARBA" id="ARBA00023242"/>
    </source>
</evidence>
<sequence length="876" mass="96428">MTTTLPLLLLLLLAQLIAGGTSTTSTDRRGRAQQGLELLVIHTNDMHSRFEQTNSLSGQCTAVDESRGRCYGGYARVATQIRRAREEAAAAGGPPVLVLNAGDTYQGSIYFNVFKWRMAANLTNLLGFDAMALGNHEFDEGEEGLLPFLQAVRAPTVAANLDLGSAPALRPLVRPSLVLDVQGTKVAVIGYITPETATLGKPGQVRFTDEIPALTAEATRLHRDGVGIIIALGHSGYPVDKAIAERVPYIDLVVGGHSHSFLYTGEKPDIDDPVGQYPTFVRQASGREVPVVQAYAYTKYLGRLKIRFDADGEIASRADVQGHPVLLDSTTPEDPEVQREVAAWRRQLGDVVTRPIGRTLTFLDGKCRSKECNLGNLVADSFVYYRARQYQGPGWTDAPIGIQNGGNIRTSISSDGNGTLTLQNTMEACPFENFLVVVYLPGSVLLEMLEHSVFGYDPTGQHEKGGFLQYSGIRVTYDLSAPYGQRVVSAWARCGNCSVPRYSPVDKKAVYGVITTDFTVNGGDGYSMLSTAPTGLLADITPYTAMAEYIRSLGVVYPGLEGRIQFAQRDAASAATSMHTISNSKNILKLVVIVMSLSFVRCNMGRKAKALTGDLVESFYGVYLLYCMNPRFKGRTYIGFTVDPNRRIEQHNLGKEKGGAWRTHNKGPWNMVLTIHGFPNEISALRFEWAWQHPQRSRRLRHVSAKKSKESAYDYALRVVSEMLSVGPWCRLPLTIRWLVPEFEKQFAATPPLHMALCYGPVISKKITPKDKQKESDIESEDVPITLCKLCKMPCTEGDIIKCLSNSCCMEAHAICLAKVFLENDQDHLLPVVGSCPSCDNVMLWGDLIRKKKGCYQNLGNQEDVCSLSDYETDVF</sequence>
<dbReference type="PANTHER" id="PTHR11575:SF24">
    <property type="entry name" value="5'-NUCLEOTIDASE"/>
    <property type="match status" value="1"/>
</dbReference>
<protein>
    <recommendedName>
        <fullName evidence="15">Structure-specific endonuclease subunit SLX1 homolog</fullName>
        <ecNumber evidence="15">3.1.-.-</ecNumber>
    </recommendedName>
</protein>
<evidence type="ECO:0000256" key="15">
    <source>
        <dbReference type="HAMAP-Rule" id="MF_03100"/>
    </source>
</evidence>
<keyword evidence="4" id="KW-0479">Metal-binding</keyword>
<dbReference type="InterPro" id="IPR048749">
    <property type="entry name" value="SLX1_C"/>
</dbReference>
<reference evidence="18" key="2">
    <citation type="journal article" date="2023" name="BMC Genomics">
        <title>Pest status, molecular evolution, and epigenetic factors derived from the genome assembly of Frankliniella fusca, a thysanopteran phytovirus vector.</title>
        <authorList>
            <person name="Catto M.A."/>
            <person name="Labadie P.E."/>
            <person name="Jacobson A.L."/>
            <person name="Kennedy G.G."/>
            <person name="Srinivasan R."/>
            <person name="Hunt B.G."/>
        </authorList>
    </citation>
    <scope>NUCLEOTIDE SEQUENCE</scope>
    <source>
        <strain evidence="18">PL_HMW_Pooled</strain>
    </source>
</reference>
<dbReference type="Pfam" id="PF21202">
    <property type="entry name" value="SLX1_C"/>
    <property type="match status" value="1"/>
</dbReference>
<dbReference type="PRINTS" id="PR01607">
    <property type="entry name" value="APYRASEFAMLY"/>
</dbReference>
<evidence type="ECO:0000256" key="6">
    <source>
        <dbReference type="ARBA" id="ARBA00022741"/>
    </source>
</evidence>
<evidence type="ECO:0000256" key="3">
    <source>
        <dbReference type="ARBA" id="ARBA00022722"/>
    </source>
</evidence>
<keyword evidence="9" id="KW-0863">Zinc-finger</keyword>
<dbReference type="InterPro" id="IPR036907">
    <property type="entry name" value="5'-Nucleotdase_C_sf"/>
</dbReference>
<keyword evidence="6" id="KW-0547">Nucleotide-binding</keyword>
<feature type="signal peptide" evidence="16">
    <location>
        <begin position="1"/>
        <end position="19"/>
    </location>
</feature>
<dbReference type="FunFam" id="3.60.21.10:FF:000020">
    <property type="entry name" value="NT5E isoform 4"/>
    <property type="match status" value="1"/>
</dbReference>
<dbReference type="GO" id="GO:0000166">
    <property type="term" value="F:nucleotide binding"/>
    <property type="evidence" value="ECO:0007669"/>
    <property type="project" value="UniProtKB-KW"/>
</dbReference>
<keyword evidence="19" id="KW-1185">Reference proteome</keyword>
<keyword evidence="10 15" id="KW-0378">Hydrolase</keyword>
<dbReference type="InterPro" id="IPR006179">
    <property type="entry name" value="5_nucleotidase/apyrase"/>
</dbReference>
<dbReference type="Pfam" id="PF02872">
    <property type="entry name" value="5_nucleotid_C"/>
    <property type="match status" value="1"/>
</dbReference>
<dbReference type="Gene3D" id="3.60.21.10">
    <property type="match status" value="1"/>
</dbReference>
<dbReference type="SUPFAM" id="SSF82771">
    <property type="entry name" value="GIY-YIG endonuclease"/>
    <property type="match status" value="1"/>
</dbReference>
<dbReference type="Pfam" id="PF00149">
    <property type="entry name" value="Metallophos"/>
    <property type="match status" value="1"/>
</dbReference>
<evidence type="ECO:0000259" key="17">
    <source>
        <dbReference type="PROSITE" id="PS50164"/>
    </source>
</evidence>
<dbReference type="Gene3D" id="3.30.40.10">
    <property type="entry name" value="Zinc/RING finger domain, C3HC4 (zinc finger)"/>
    <property type="match status" value="1"/>
</dbReference>
<feature type="domain" description="GIY-YIG" evidence="17">
    <location>
        <begin position="618"/>
        <end position="701"/>
    </location>
</feature>
<dbReference type="Pfam" id="PF01541">
    <property type="entry name" value="GIY-YIG"/>
    <property type="match status" value="1"/>
</dbReference>
<comment type="catalytic activity">
    <reaction evidence="1">
        <text>a ribonucleoside 5'-phosphate + H2O = a ribonucleoside + phosphate</text>
        <dbReference type="Rhea" id="RHEA:12484"/>
        <dbReference type="ChEBI" id="CHEBI:15377"/>
        <dbReference type="ChEBI" id="CHEBI:18254"/>
        <dbReference type="ChEBI" id="CHEBI:43474"/>
        <dbReference type="ChEBI" id="CHEBI:58043"/>
        <dbReference type="EC" id="3.1.3.5"/>
    </reaction>
</comment>
<dbReference type="GO" id="GO:0008253">
    <property type="term" value="F:5'-nucleotidase activity"/>
    <property type="evidence" value="ECO:0007669"/>
    <property type="project" value="UniProtKB-EC"/>
</dbReference>
<evidence type="ECO:0000256" key="13">
    <source>
        <dbReference type="ARBA" id="ARBA00023204"/>
    </source>
</evidence>
<evidence type="ECO:0000256" key="12">
    <source>
        <dbReference type="ARBA" id="ARBA00023172"/>
    </source>
</evidence>
<dbReference type="SUPFAM" id="SSF56300">
    <property type="entry name" value="Metallo-dependent phosphatases"/>
    <property type="match status" value="1"/>
</dbReference>
<evidence type="ECO:0000256" key="1">
    <source>
        <dbReference type="ARBA" id="ARBA00000815"/>
    </source>
</evidence>
<dbReference type="GO" id="GO:0017108">
    <property type="term" value="F:5'-flap endonuclease activity"/>
    <property type="evidence" value="ECO:0007669"/>
    <property type="project" value="InterPro"/>
</dbReference>
<dbReference type="InterPro" id="IPR006146">
    <property type="entry name" value="5'-Nucleotdase_CS"/>
</dbReference>
<keyword evidence="14 15" id="KW-0539">Nucleus</keyword>
<dbReference type="Proteomes" id="UP001219518">
    <property type="component" value="Unassembled WGS sequence"/>
</dbReference>
<keyword evidence="12 15" id="KW-0233">DNA recombination</keyword>
<organism evidence="18 19">
    <name type="scientific">Frankliniella fusca</name>
    <dbReference type="NCBI Taxonomy" id="407009"/>
    <lineage>
        <taxon>Eukaryota</taxon>
        <taxon>Metazoa</taxon>
        <taxon>Ecdysozoa</taxon>
        <taxon>Arthropoda</taxon>
        <taxon>Hexapoda</taxon>
        <taxon>Insecta</taxon>
        <taxon>Pterygota</taxon>
        <taxon>Neoptera</taxon>
        <taxon>Paraneoptera</taxon>
        <taxon>Thysanoptera</taxon>
        <taxon>Terebrantia</taxon>
        <taxon>Thripoidea</taxon>
        <taxon>Thripidae</taxon>
        <taxon>Frankliniella</taxon>
    </lineage>
</organism>
<comment type="function">
    <text evidence="15">Catalytic subunit of a heterodimeric structure-specific endonuclease that resolves DNA secondary structures generated during DNA repair and recombination. Has endonuclease activity towards branched DNA substrates, introducing single-strand cuts in duplex DNA close to junctions with ss-DNA.</text>
</comment>